<feature type="domain" description="BTB" evidence="1">
    <location>
        <begin position="1"/>
        <end position="63"/>
    </location>
</feature>
<organism evidence="2 3">
    <name type="scientific">Gigaspora rosea</name>
    <dbReference type="NCBI Taxonomy" id="44941"/>
    <lineage>
        <taxon>Eukaryota</taxon>
        <taxon>Fungi</taxon>
        <taxon>Fungi incertae sedis</taxon>
        <taxon>Mucoromycota</taxon>
        <taxon>Glomeromycotina</taxon>
        <taxon>Glomeromycetes</taxon>
        <taxon>Diversisporales</taxon>
        <taxon>Gigasporaceae</taxon>
        <taxon>Gigaspora</taxon>
    </lineage>
</organism>
<proteinExistence type="predicted"/>
<comment type="caution">
    <text evidence="2">The sequence shown here is derived from an EMBL/GenBank/DDBJ whole genome shotgun (WGS) entry which is preliminary data.</text>
</comment>
<dbReference type="PROSITE" id="PS50097">
    <property type="entry name" value="BTB"/>
    <property type="match status" value="1"/>
</dbReference>
<dbReference type="InterPro" id="IPR011333">
    <property type="entry name" value="SKP1/BTB/POZ_sf"/>
</dbReference>
<keyword evidence="3" id="KW-1185">Reference proteome</keyword>
<accession>A0A397V6X2</accession>
<evidence type="ECO:0000313" key="2">
    <source>
        <dbReference type="EMBL" id="RIB15683.1"/>
    </source>
</evidence>
<evidence type="ECO:0000259" key="1">
    <source>
        <dbReference type="PROSITE" id="PS50097"/>
    </source>
</evidence>
<name>A0A397V6X2_9GLOM</name>
<dbReference type="AlphaFoldDB" id="A0A397V6X2"/>
<evidence type="ECO:0000313" key="3">
    <source>
        <dbReference type="Proteomes" id="UP000266673"/>
    </source>
</evidence>
<dbReference type="Proteomes" id="UP000266673">
    <property type="component" value="Unassembled WGS sequence"/>
</dbReference>
<sequence length="300" mass="34604">MKSFLNELSQNFKNLKNDPTFADIKIRNCDQGKVILFDKPNITPELFKILISYIYNGNIVLTGVKFSDIIFLLCGACDLQLKELCDYIEDKIVGQKDLVIENIFLIYQIELFEFAKLSALCKAKWINEVSNLDQNTFYTFNLLQRASKHGLTSKVFHKRCDSKGPTIVIMRVKNTGEILAFGRNDLKICGVSNANEKSRCKKLDYEKSIRENREFFSIEDYKSTLISIINNGKGSERIENQGYLDKCDCYRLGKQKINPNFKAVEFKKFNDYYFNFYDARSIKGALDSLLNIVTPKTNVL</sequence>
<dbReference type="SUPFAM" id="SSF54695">
    <property type="entry name" value="POZ domain"/>
    <property type="match status" value="1"/>
</dbReference>
<dbReference type="EMBL" id="QKWP01000728">
    <property type="protein sequence ID" value="RIB15683.1"/>
    <property type="molecule type" value="Genomic_DNA"/>
</dbReference>
<reference evidence="2 3" key="1">
    <citation type="submission" date="2018-06" db="EMBL/GenBank/DDBJ databases">
        <title>Comparative genomics reveals the genomic features of Rhizophagus irregularis, R. cerebriforme, R. diaphanum and Gigaspora rosea, and their symbiotic lifestyle signature.</title>
        <authorList>
            <person name="Morin E."/>
            <person name="San Clemente H."/>
            <person name="Chen E.C.H."/>
            <person name="De La Providencia I."/>
            <person name="Hainaut M."/>
            <person name="Kuo A."/>
            <person name="Kohler A."/>
            <person name="Murat C."/>
            <person name="Tang N."/>
            <person name="Roy S."/>
            <person name="Loubradou J."/>
            <person name="Henrissat B."/>
            <person name="Grigoriev I.V."/>
            <person name="Corradi N."/>
            <person name="Roux C."/>
            <person name="Martin F.M."/>
        </authorList>
    </citation>
    <scope>NUCLEOTIDE SEQUENCE [LARGE SCALE GENOMIC DNA]</scope>
    <source>
        <strain evidence="2 3">DAOM 194757</strain>
    </source>
</reference>
<dbReference type="Gene3D" id="3.30.710.10">
    <property type="entry name" value="Potassium Channel Kv1.1, Chain A"/>
    <property type="match status" value="1"/>
</dbReference>
<gene>
    <name evidence="2" type="ORF">C2G38_2247477</name>
</gene>
<dbReference type="OrthoDB" id="2387189at2759"/>
<dbReference type="InterPro" id="IPR000210">
    <property type="entry name" value="BTB/POZ_dom"/>
</dbReference>
<protein>
    <recommendedName>
        <fullName evidence="1">BTB domain-containing protein</fullName>
    </recommendedName>
</protein>